<dbReference type="RefSeq" id="WP_020642556.1">
    <property type="nucleotide sequence ID" value="NZ_QHHU01000098.1"/>
</dbReference>
<dbReference type="EMBL" id="QHHU01000098">
    <property type="protein sequence ID" value="RSM35780.1"/>
    <property type="molecule type" value="Genomic_DNA"/>
</dbReference>
<dbReference type="AlphaFoldDB" id="A0A428VY42"/>
<keyword evidence="2" id="KW-1185">Reference proteome</keyword>
<dbReference type="OrthoDB" id="3393963at2"/>
<dbReference type="Proteomes" id="UP000286716">
    <property type="component" value="Unassembled WGS sequence"/>
</dbReference>
<reference evidence="1 2" key="1">
    <citation type="submission" date="2018-05" db="EMBL/GenBank/DDBJ databases">
        <title>Evolution of GPA BGCs.</title>
        <authorList>
            <person name="Waglechner N."/>
            <person name="Wright G.D."/>
        </authorList>
    </citation>
    <scope>NUCLEOTIDE SEQUENCE [LARGE SCALE GENOMIC DNA]</scope>
    <source>
        <strain evidence="1 2">DSM 5908</strain>
    </source>
</reference>
<protein>
    <submittedName>
        <fullName evidence="1">Uncharacterized protein</fullName>
    </submittedName>
</protein>
<evidence type="ECO:0000313" key="1">
    <source>
        <dbReference type="EMBL" id="RSM35780.1"/>
    </source>
</evidence>
<accession>A0A428VY42</accession>
<name>A0A428VY42_AMYBA</name>
<proteinExistence type="predicted"/>
<evidence type="ECO:0000313" key="2">
    <source>
        <dbReference type="Proteomes" id="UP000286716"/>
    </source>
</evidence>
<comment type="caution">
    <text evidence="1">The sequence shown here is derived from an EMBL/GenBank/DDBJ whole genome shotgun (WGS) entry which is preliminary data.</text>
</comment>
<organism evidence="1 2">
    <name type="scientific">Amycolatopsis balhimycina DSM 5908</name>
    <dbReference type="NCBI Taxonomy" id="1081091"/>
    <lineage>
        <taxon>Bacteria</taxon>
        <taxon>Bacillati</taxon>
        <taxon>Actinomycetota</taxon>
        <taxon>Actinomycetes</taxon>
        <taxon>Pseudonocardiales</taxon>
        <taxon>Pseudonocardiaceae</taxon>
        <taxon>Amycolatopsis</taxon>
    </lineage>
</organism>
<sequence>MRLTTGDLAELTERASRLARRVGIRRFVMRPGKLTQLLHQISTPNSPYSEQVGADEVGDALQLITLAQHQLEEIELRLISGARERKMSWADIAERLSLRSRQAAEQRYLRLQAGHTSAAGNRDVTPVRERRRRQNELLEILTASEPALRRLARLLPDAVDDNLYASATGPAPRKAAATWDQLPVNERAYHRDQLGGDLAPYLRTVRRYAQGETPMRLFVPLAQVVSILDRSGYDFHHLPTELNLDLEQLRSIIRRVGFRPSPSLSTIAH</sequence>
<gene>
    <name evidence="1" type="ORF">DMA12_42990</name>
</gene>